<dbReference type="Proteomes" id="UP001622950">
    <property type="component" value="Unassembled WGS sequence"/>
</dbReference>
<accession>A0ACC7N007</accession>
<comment type="caution">
    <text evidence="1">The sequence shown here is derived from an EMBL/GenBank/DDBJ whole genome shotgun (WGS) entry which is preliminary data.</text>
</comment>
<gene>
    <name evidence="1" type="ORF">ACJEBM_22630</name>
</gene>
<dbReference type="EMBL" id="JBJHQE010000051">
    <property type="protein sequence ID" value="MFK9083462.1"/>
    <property type="molecule type" value="Genomic_DNA"/>
</dbReference>
<evidence type="ECO:0000313" key="2">
    <source>
        <dbReference type="Proteomes" id="UP001622950"/>
    </source>
</evidence>
<protein>
    <submittedName>
        <fullName evidence="1">Uncharacterized protein</fullName>
    </submittedName>
</protein>
<proteinExistence type="predicted"/>
<reference evidence="1" key="1">
    <citation type="submission" date="2024-11" db="EMBL/GenBank/DDBJ databases">
        <authorList>
            <person name="Lucas J.A."/>
        </authorList>
    </citation>
    <scope>NUCLEOTIDE SEQUENCE</scope>
    <source>
        <strain evidence="1">Z 8.8</strain>
    </source>
</reference>
<organism evidence="1 2">
    <name type="scientific">Pseudomonas neuropathica</name>
    <dbReference type="NCBI Taxonomy" id="2730425"/>
    <lineage>
        <taxon>Bacteria</taxon>
        <taxon>Pseudomonadati</taxon>
        <taxon>Pseudomonadota</taxon>
        <taxon>Gammaproteobacteria</taxon>
        <taxon>Pseudomonadales</taxon>
        <taxon>Pseudomonadaceae</taxon>
        <taxon>Pseudomonas</taxon>
    </lineage>
</organism>
<evidence type="ECO:0000313" key="1">
    <source>
        <dbReference type="EMBL" id="MFK9083462.1"/>
    </source>
</evidence>
<sequence>MAQDFSRLGAELAAGALKNSTANVIFDDSTHPAVPQAQAGKVGLVGLLGSESKVLRADFFCLLLSMHGVDAEVRGLLRRPAFPGNDALIANLPDHREL</sequence>
<name>A0ACC7N007_9PSED</name>
<keyword evidence="2" id="KW-1185">Reference proteome</keyword>